<dbReference type="Gene3D" id="3.30.1300.30">
    <property type="entry name" value="GSPII I/J protein-like"/>
    <property type="match status" value="1"/>
</dbReference>
<dbReference type="RefSeq" id="WP_282316311.1">
    <property type="nucleotide sequence ID" value="NZ_JARBWL010000002.1"/>
</dbReference>
<comment type="caution">
    <text evidence="3">The sequence shown here is derived from an EMBL/GenBank/DDBJ whole genome shotgun (WGS) entry which is preliminary data.</text>
</comment>
<feature type="domain" description="T2SS protein K second SAM-like" evidence="2">
    <location>
        <begin position="182"/>
        <end position="239"/>
    </location>
</feature>
<evidence type="ECO:0000256" key="1">
    <source>
        <dbReference type="PIRNR" id="PIRNR002786"/>
    </source>
</evidence>
<dbReference type="PANTHER" id="PTHR38831:SF1">
    <property type="entry name" value="TYPE II SECRETION SYSTEM PROTEIN K-RELATED"/>
    <property type="match status" value="1"/>
</dbReference>
<dbReference type="Pfam" id="PF03934">
    <property type="entry name" value="T2SSK"/>
    <property type="match status" value="1"/>
</dbReference>
<dbReference type="EMBL" id="JARBWL010000002">
    <property type="protein sequence ID" value="MDI2593351.1"/>
    <property type="molecule type" value="Genomic_DNA"/>
</dbReference>
<name>A0ABT6QR29_9PSED</name>
<dbReference type="SUPFAM" id="SSF158544">
    <property type="entry name" value="GspK insert domain-like"/>
    <property type="match status" value="2"/>
</dbReference>
<dbReference type="Proteomes" id="UP001159100">
    <property type="component" value="Unassembled WGS sequence"/>
</dbReference>
<gene>
    <name evidence="3" type="ORF">POF45_18250</name>
</gene>
<evidence type="ECO:0000313" key="3">
    <source>
        <dbReference type="EMBL" id="MDI2593351.1"/>
    </source>
</evidence>
<dbReference type="InterPro" id="IPR038072">
    <property type="entry name" value="GspK_central_sf"/>
</dbReference>
<comment type="subcellular location">
    <subcellularLocation>
        <location evidence="1">Cell inner membrane</location>
    </subcellularLocation>
</comment>
<sequence>MKGRQQGVALITVLLVMSLALLLVGSLLRSHRLAVQSSAQQLHQVQLRQLGLSGETLARQYLQNPQWRESKSIHLGQEWGQRRGAFDIDGGRVQIRIEDLAGRFNLNQLLKAGQVDQITLGRWARLLQTLNLKAPDLTSLRPPDGPGGLADVSRLRLLPGVDAQWLARIKPWIALLPKDATLNVNTASTTVLAALEGMTPASAQALVAQRPEQGFSSVQAFTQAPAIEGLGVVSQGLGLSSRWFRVTVDVELGQRRLRLVSDFERTLNNGRLRLLQRSFVAPTESETAP</sequence>
<reference evidence="3 4" key="1">
    <citation type="submission" date="2023-02" db="EMBL/GenBank/DDBJ databases">
        <title>Pseudomonas chrutzelriedensis sp. nov., a potently antifungal strain isolated from moss.</title>
        <authorList>
            <person name="Schnyder A."/>
            <person name="Kalawong R."/>
            <person name="Eberl L."/>
            <person name="Agnoli K."/>
        </authorList>
    </citation>
    <scope>NUCLEOTIDE SEQUENCE [LARGE SCALE GENOMIC DNA]</scope>
    <source>
        <strain evidence="3 4">681</strain>
    </source>
</reference>
<dbReference type="InterPro" id="IPR005628">
    <property type="entry name" value="GspK"/>
</dbReference>
<dbReference type="InterPro" id="IPR045584">
    <property type="entry name" value="Pilin-like"/>
</dbReference>
<comment type="similarity">
    <text evidence="1">Belongs to the GSP K family.</text>
</comment>
<organism evidence="3 4">
    <name type="scientific">Pseudomonas fungipugnans</name>
    <dbReference type="NCBI Taxonomy" id="3024217"/>
    <lineage>
        <taxon>Bacteria</taxon>
        <taxon>Pseudomonadati</taxon>
        <taxon>Pseudomonadota</taxon>
        <taxon>Gammaproteobacteria</taxon>
        <taxon>Pseudomonadales</taxon>
        <taxon>Pseudomonadaceae</taxon>
        <taxon>Pseudomonas</taxon>
    </lineage>
</organism>
<proteinExistence type="inferred from homology"/>
<dbReference type="InterPro" id="IPR049179">
    <property type="entry name" value="T2SSK_SAM-like_2nd"/>
</dbReference>
<keyword evidence="1" id="KW-0813">Transport</keyword>
<dbReference type="PANTHER" id="PTHR38831">
    <property type="entry name" value="TYPE II SECRETION SYSTEM PROTEIN K"/>
    <property type="match status" value="1"/>
</dbReference>
<dbReference type="PIRSF" id="PIRSF002786">
    <property type="entry name" value="XcpX"/>
    <property type="match status" value="1"/>
</dbReference>
<accession>A0ABT6QR29</accession>
<keyword evidence="1" id="KW-0997">Cell inner membrane</keyword>
<keyword evidence="1" id="KW-0472">Membrane</keyword>
<dbReference type="SUPFAM" id="SSF54523">
    <property type="entry name" value="Pili subunits"/>
    <property type="match status" value="1"/>
</dbReference>
<keyword evidence="4" id="KW-1185">Reference proteome</keyword>
<protein>
    <recommendedName>
        <fullName evidence="1">Type II secretion system protein K</fullName>
    </recommendedName>
</protein>
<dbReference type="Gene3D" id="1.10.40.60">
    <property type="entry name" value="EpsJ-like"/>
    <property type="match status" value="1"/>
</dbReference>
<evidence type="ECO:0000313" key="4">
    <source>
        <dbReference type="Proteomes" id="UP001159100"/>
    </source>
</evidence>
<evidence type="ECO:0000259" key="2">
    <source>
        <dbReference type="Pfam" id="PF03934"/>
    </source>
</evidence>
<keyword evidence="1" id="KW-1003">Cell membrane</keyword>